<dbReference type="AlphaFoldDB" id="A0A3M5DL25"/>
<dbReference type="Proteomes" id="UP000270834">
    <property type="component" value="Unassembled WGS sequence"/>
</dbReference>
<organism evidence="2 3">
    <name type="scientific">Pseudomonas aeruginosa</name>
    <dbReference type="NCBI Taxonomy" id="287"/>
    <lineage>
        <taxon>Bacteria</taxon>
        <taxon>Pseudomonadati</taxon>
        <taxon>Pseudomonadota</taxon>
        <taxon>Gammaproteobacteria</taxon>
        <taxon>Pseudomonadales</taxon>
        <taxon>Pseudomonadaceae</taxon>
        <taxon>Pseudomonas</taxon>
    </lineage>
</organism>
<dbReference type="Pfam" id="PF02954">
    <property type="entry name" value="HTH_8"/>
    <property type="match status" value="1"/>
</dbReference>
<evidence type="ECO:0000313" key="3">
    <source>
        <dbReference type="Proteomes" id="UP000270834"/>
    </source>
</evidence>
<dbReference type="RefSeq" id="WP_048276592.1">
    <property type="nucleotide sequence ID" value="NZ_JASEYZ010000014.1"/>
</dbReference>
<proteinExistence type="predicted"/>
<gene>
    <name evidence="2" type="ORF">ALP65_01335</name>
</gene>
<feature type="non-terminal residue" evidence="2">
    <location>
        <position position="1"/>
    </location>
</feature>
<dbReference type="InterPro" id="IPR002197">
    <property type="entry name" value="HTH_Fis"/>
</dbReference>
<dbReference type="InterPro" id="IPR009057">
    <property type="entry name" value="Homeodomain-like_sf"/>
</dbReference>
<dbReference type="GO" id="GO:0043565">
    <property type="term" value="F:sequence-specific DNA binding"/>
    <property type="evidence" value="ECO:0007669"/>
    <property type="project" value="InterPro"/>
</dbReference>
<name>A0A3M5DL25_PSEAI</name>
<evidence type="ECO:0000259" key="1">
    <source>
        <dbReference type="Pfam" id="PF02954"/>
    </source>
</evidence>
<sequence length="48" mass="5234">FAEAVEAFEKALLGDALARHHGNLTQASQDLGMAKTTLFDKVKKYGLQ</sequence>
<accession>A0A3M5DL25</accession>
<protein>
    <recommendedName>
        <fullName evidence="1">DNA binding HTH domain-containing protein</fullName>
    </recommendedName>
</protein>
<dbReference type="EMBL" id="RBSQ01000942">
    <property type="protein sequence ID" value="RMS50210.1"/>
    <property type="molecule type" value="Genomic_DNA"/>
</dbReference>
<dbReference type="SUPFAM" id="SSF46689">
    <property type="entry name" value="Homeodomain-like"/>
    <property type="match status" value="1"/>
</dbReference>
<evidence type="ECO:0000313" key="2">
    <source>
        <dbReference type="EMBL" id="RMS50210.1"/>
    </source>
</evidence>
<reference evidence="2 3" key="1">
    <citation type="submission" date="2018-08" db="EMBL/GenBank/DDBJ databases">
        <title>Recombination of ecologically and evolutionarily significant loci maintains genetic cohesion in the Pseudomonas syringae species complex.</title>
        <authorList>
            <person name="Dillon M."/>
            <person name="Thakur S."/>
            <person name="Almeida R.N.D."/>
            <person name="Weir B.S."/>
            <person name="Guttman D.S."/>
        </authorList>
    </citation>
    <scope>NUCLEOTIDE SEQUENCE [LARGE SCALE GENOMIC DNA]</scope>
    <source>
        <strain evidence="2 3">ICMP 7846</strain>
    </source>
</reference>
<feature type="domain" description="DNA binding HTH" evidence="1">
    <location>
        <begin position="5"/>
        <end position="45"/>
    </location>
</feature>
<dbReference type="Gene3D" id="1.10.10.60">
    <property type="entry name" value="Homeodomain-like"/>
    <property type="match status" value="1"/>
</dbReference>
<dbReference type="PRINTS" id="PR01590">
    <property type="entry name" value="HTHFIS"/>
</dbReference>
<comment type="caution">
    <text evidence="2">The sequence shown here is derived from an EMBL/GenBank/DDBJ whole genome shotgun (WGS) entry which is preliminary data.</text>
</comment>